<dbReference type="GO" id="GO:0020037">
    <property type="term" value="F:heme binding"/>
    <property type="evidence" value="ECO:0007669"/>
    <property type="project" value="InterPro"/>
</dbReference>
<name>A0A177APL5_9PEZI</name>
<evidence type="ECO:0000256" key="4">
    <source>
        <dbReference type="ARBA" id="ARBA00023004"/>
    </source>
</evidence>
<dbReference type="PRINTS" id="PR00385">
    <property type="entry name" value="P450"/>
</dbReference>
<dbReference type="PRINTS" id="PR00463">
    <property type="entry name" value="EP450I"/>
</dbReference>
<dbReference type="PROSITE" id="PS00086">
    <property type="entry name" value="CYTOCHROME_P450"/>
    <property type="match status" value="1"/>
</dbReference>
<dbReference type="eggNOG" id="KOG0158">
    <property type="taxonomic scope" value="Eukaryota"/>
</dbReference>
<keyword evidence="4 5" id="KW-0408">Iron</keyword>
<dbReference type="InterPro" id="IPR017972">
    <property type="entry name" value="Cyt_P450_CS"/>
</dbReference>
<dbReference type="PANTHER" id="PTHR24305:SF232">
    <property type="entry name" value="P450, PUTATIVE (EUROFUNG)-RELATED"/>
    <property type="match status" value="1"/>
</dbReference>
<dbReference type="GeneID" id="36283745"/>
<evidence type="ECO:0000256" key="6">
    <source>
        <dbReference type="RuleBase" id="RU000461"/>
    </source>
</evidence>
<evidence type="ECO:0000313" key="7">
    <source>
        <dbReference type="EMBL" id="OAF63154.1"/>
    </source>
</evidence>
<dbReference type="RefSeq" id="XP_024328424.1">
    <property type="nucleotide sequence ID" value="XM_024464339.1"/>
</dbReference>
<reference evidence="7" key="1">
    <citation type="submission" date="2016-03" db="EMBL/GenBank/DDBJ databases">
        <title>Updated assembly of Pseudogymnoascus destructans, the fungus causing white-nose syndrome of bats.</title>
        <authorList>
            <person name="Palmer J.M."/>
            <person name="Drees K.P."/>
            <person name="Foster J.T."/>
            <person name="Lindner D.L."/>
        </authorList>
    </citation>
    <scope>NUCLEOTIDE SEQUENCE [LARGE SCALE GENOMIC DNA]</scope>
    <source>
        <strain evidence="7">20631-21</strain>
    </source>
</reference>
<dbReference type="OrthoDB" id="3934656at2759"/>
<dbReference type="InterPro" id="IPR036396">
    <property type="entry name" value="Cyt_P450_sf"/>
</dbReference>
<dbReference type="PANTHER" id="PTHR24305">
    <property type="entry name" value="CYTOCHROME P450"/>
    <property type="match status" value="1"/>
</dbReference>
<proteinExistence type="inferred from homology"/>
<dbReference type="Pfam" id="PF00067">
    <property type="entry name" value="p450"/>
    <property type="match status" value="1"/>
</dbReference>
<protein>
    <submittedName>
        <fullName evidence="7">Uncharacterized protein</fullName>
    </submittedName>
</protein>
<comment type="cofactor">
    <cofactor evidence="1 5">
        <name>heme</name>
        <dbReference type="ChEBI" id="CHEBI:30413"/>
    </cofactor>
</comment>
<dbReference type="CDD" id="cd11060">
    <property type="entry name" value="CYP57A1-like"/>
    <property type="match status" value="1"/>
</dbReference>
<dbReference type="GO" id="GO:0004497">
    <property type="term" value="F:monooxygenase activity"/>
    <property type="evidence" value="ECO:0007669"/>
    <property type="project" value="UniProtKB-KW"/>
</dbReference>
<comment type="similarity">
    <text evidence="2 6">Belongs to the cytochrome P450 family.</text>
</comment>
<organism evidence="7">
    <name type="scientific">Pseudogymnoascus destructans</name>
    <dbReference type="NCBI Taxonomy" id="655981"/>
    <lineage>
        <taxon>Eukaryota</taxon>
        <taxon>Fungi</taxon>
        <taxon>Dikarya</taxon>
        <taxon>Ascomycota</taxon>
        <taxon>Pezizomycotina</taxon>
        <taxon>Leotiomycetes</taxon>
        <taxon>Thelebolales</taxon>
        <taxon>Thelebolaceae</taxon>
        <taxon>Pseudogymnoascus</taxon>
    </lineage>
</organism>
<keyword evidence="6" id="KW-0560">Oxidoreductase</keyword>
<dbReference type="GO" id="GO:0016705">
    <property type="term" value="F:oxidoreductase activity, acting on paired donors, with incorporation or reduction of molecular oxygen"/>
    <property type="evidence" value="ECO:0007669"/>
    <property type="project" value="InterPro"/>
</dbReference>
<keyword evidence="5 6" id="KW-0349">Heme</keyword>
<dbReference type="Gene3D" id="1.10.630.10">
    <property type="entry name" value="Cytochrome P450"/>
    <property type="match status" value="1"/>
</dbReference>
<evidence type="ECO:0000256" key="2">
    <source>
        <dbReference type="ARBA" id="ARBA00010617"/>
    </source>
</evidence>
<dbReference type="FunFam" id="1.10.630.10:FF:000050">
    <property type="entry name" value="Cytochrome P450 monooxygenase"/>
    <property type="match status" value="1"/>
</dbReference>
<gene>
    <name evidence="7" type="ORF">VC83_00652</name>
</gene>
<evidence type="ECO:0000256" key="5">
    <source>
        <dbReference type="PIRSR" id="PIRSR602401-1"/>
    </source>
</evidence>
<sequence>MAERENGYCRDGAHWSLFKNARKPAIFEVKIFKLTVFYLLQHLSFTPHHISYSEGANTAYRMENSTPPPSSLHNSYSHRLPHLTYLTPLLRPYIYIPLLLTAYILYHRYLTGLSHIPGPFSGTFSNFWKISAAWHEEMPKRNIAAHRKYGPLVRVGANMISVDDPAAMSTIYGFKPIYSKTAFYPIVEALYKGKLLANLFTTRSEQYHARLKRASVTAYSMTALADLEPHVQPVIDLFLKRIDEVGAGGTKAFDIGSWLQFFTFDALGEINFSEQLGFLETGTDVGKSIGTIDGLLAYLSVVGQAPWMHRFLLGNPVLPHVLPLESSNEVQNFAIKMINKRKSPSTTKPHRDILARLLEVSEKDPSKLTFEEIIALTTTNLIAGSDSTAIGLRAILYFLCRTPRAHSRLQAEVDGAFDSGALTSPVKYADGTKLPYLNAVVTEALRAHAATGFVLEREVPEGGVTISGQYIPAGTIVGVNSWVMHANKSVYGEDAESFRPERWLDEENEGEAWEERVREMKRCNMAFGAGPRVCIGRNISMMEIIKFIPALVRMYDFRLADPEKEWKVLGHWFTKQSGMDMIFVERVHA</sequence>
<dbReference type="InterPro" id="IPR001128">
    <property type="entry name" value="Cyt_P450"/>
</dbReference>
<dbReference type="InterPro" id="IPR002401">
    <property type="entry name" value="Cyt_P450_E_grp-I"/>
</dbReference>
<dbReference type="SUPFAM" id="SSF48264">
    <property type="entry name" value="Cytochrome P450"/>
    <property type="match status" value="1"/>
</dbReference>
<evidence type="ECO:0000256" key="1">
    <source>
        <dbReference type="ARBA" id="ARBA00001971"/>
    </source>
</evidence>
<dbReference type="InterPro" id="IPR050121">
    <property type="entry name" value="Cytochrome_P450_monoxygenase"/>
</dbReference>
<evidence type="ECO:0000256" key="3">
    <source>
        <dbReference type="ARBA" id="ARBA00022723"/>
    </source>
</evidence>
<dbReference type="VEuPathDB" id="FungiDB:GMDG_06502"/>
<dbReference type="Proteomes" id="UP000077154">
    <property type="component" value="Unassembled WGS sequence"/>
</dbReference>
<keyword evidence="3 5" id="KW-0479">Metal-binding</keyword>
<dbReference type="EMBL" id="KV441386">
    <property type="protein sequence ID" value="OAF63154.1"/>
    <property type="molecule type" value="Genomic_DNA"/>
</dbReference>
<feature type="binding site" description="axial binding residue" evidence="5">
    <location>
        <position position="534"/>
    </location>
    <ligand>
        <name>heme</name>
        <dbReference type="ChEBI" id="CHEBI:30413"/>
    </ligand>
    <ligandPart>
        <name>Fe</name>
        <dbReference type="ChEBI" id="CHEBI:18248"/>
    </ligandPart>
</feature>
<keyword evidence="6" id="KW-0503">Monooxygenase</keyword>
<dbReference type="GO" id="GO:0005506">
    <property type="term" value="F:iron ion binding"/>
    <property type="evidence" value="ECO:0007669"/>
    <property type="project" value="InterPro"/>
</dbReference>
<dbReference type="AlphaFoldDB" id="A0A177APL5"/>
<accession>A0A177APL5</accession>